<dbReference type="VEuPathDB" id="VectorBase:GBRI034705"/>
<organism evidence="2 3">
    <name type="scientific">Glossina brevipalpis</name>
    <dbReference type="NCBI Taxonomy" id="37001"/>
    <lineage>
        <taxon>Eukaryota</taxon>
        <taxon>Metazoa</taxon>
        <taxon>Ecdysozoa</taxon>
        <taxon>Arthropoda</taxon>
        <taxon>Hexapoda</taxon>
        <taxon>Insecta</taxon>
        <taxon>Pterygota</taxon>
        <taxon>Neoptera</taxon>
        <taxon>Endopterygota</taxon>
        <taxon>Diptera</taxon>
        <taxon>Brachycera</taxon>
        <taxon>Muscomorpha</taxon>
        <taxon>Hippoboscoidea</taxon>
        <taxon>Glossinidae</taxon>
        <taxon>Glossina</taxon>
    </lineage>
</organism>
<reference evidence="3" key="1">
    <citation type="submission" date="2014-03" db="EMBL/GenBank/DDBJ databases">
        <authorList>
            <person name="Aksoy S."/>
            <person name="Warren W."/>
            <person name="Wilson R.K."/>
        </authorList>
    </citation>
    <scope>NUCLEOTIDE SEQUENCE [LARGE SCALE GENOMIC DNA]</scope>
    <source>
        <strain evidence="3">IAEA</strain>
    </source>
</reference>
<dbReference type="AlphaFoldDB" id="A0A1A9WW67"/>
<dbReference type="Pfam" id="PF09339">
    <property type="entry name" value="HTH_IclR"/>
    <property type="match status" value="1"/>
</dbReference>
<proteinExistence type="predicted"/>
<keyword evidence="3" id="KW-1185">Reference proteome</keyword>
<evidence type="ECO:0000259" key="1">
    <source>
        <dbReference type="Pfam" id="PF09339"/>
    </source>
</evidence>
<dbReference type="EnsemblMetazoa" id="GBRI034705-RA">
    <property type="protein sequence ID" value="GBRI034705-PA"/>
    <property type="gene ID" value="GBRI034705"/>
</dbReference>
<accession>A0A1A9WW67</accession>
<reference evidence="2" key="2">
    <citation type="submission" date="2020-05" db="UniProtKB">
        <authorList>
            <consortium name="EnsemblMetazoa"/>
        </authorList>
    </citation>
    <scope>IDENTIFICATION</scope>
    <source>
        <strain evidence="2">IAEA</strain>
    </source>
</reference>
<feature type="domain" description="HTH iclR-type" evidence="1">
    <location>
        <begin position="21"/>
        <end position="68"/>
    </location>
</feature>
<evidence type="ECO:0000313" key="2">
    <source>
        <dbReference type="EnsemblMetazoa" id="GBRI034705-PA"/>
    </source>
</evidence>
<name>A0A1A9WW67_9MUSC</name>
<protein>
    <recommendedName>
        <fullName evidence="1">HTH iclR-type domain-containing protein</fullName>
    </recommendedName>
</protein>
<dbReference type="InterPro" id="IPR005471">
    <property type="entry name" value="Tscrpt_reg_IclR_N"/>
</dbReference>
<sequence length="112" mass="12678">MKKRHPMKNTLLLHPSSRTRRALRILKAMKGHYRDGLSNKALASLINDSPANISRTLPFLVEEGMVEQRFNGNYALGEELIQIAIAFFDETERAQIKMAEQRGRCVASPSKP</sequence>
<dbReference type="SUPFAM" id="SSF46785">
    <property type="entry name" value="Winged helix' DNA-binding domain"/>
    <property type="match status" value="1"/>
</dbReference>
<dbReference type="Gene3D" id="1.10.10.10">
    <property type="entry name" value="Winged helix-like DNA-binding domain superfamily/Winged helix DNA-binding domain"/>
    <property type="match status" value="1"/>
</dbReference>
<evidence type="ECO:0000313" key="3">
    <source>
        <dbReference type="Proteomes" id="UP000091820"/>
    </source>
</evidence>
<dbReference type="InterPro" id="IPR036388">
    <property type="entry name" value="WH-like_DNA-bd_sf"/>
</dbReference>
<dbReference type="Proteomes" id="UP000091820">
    <property type="component" value="Unassembled WGS sequence"/>
</dbReference>
<dbReference type="GO" id="GO:0006355">
    <property type="term" value="P:regulation of DNA-templated transcription"/>
    <property type="evidence" value="ECO:0007669"/>
    <property type="project" value="InterPro"/>
</dbReference>
<dbReference type="GO" id="GO:0003677">
    <property type="term" value="F:DNA binding"/>
    <property type="evidence" value="ECO:0007669"/>
    <property type="project" value="InterPro"/>
</dbReference>
<dbReference type="InterPro" id="IPR036390">
    <property type="entry name" value="WH_DNA-bd_sf"/>
</dbReference>